<reference evidence="4" key="2">
    <citation type="submission" date="2010-04" db="EMBL/GenBank/DDBJ databases">
        <authorList>
            <person name="Buell R."/>
            <person name="Hamilton J."/>
            <person name="Hostetler J."/>
        </authorList>
    </citation>
    <scope>NUCLEOTIDE SEQUENCE [LARGE SCALE GENOMIC DNA]</scope>
    <source>
        <strain evidence="4">DAOM:BR144</strain>
    </source>
</reference>
<dbReference type="VEuPathDB" id="FungiDB:PYU1_G011640"/>
<dbReference type="OMA" id="SESCCHR"/>
<proteinExistence type="predicted"/>
<keyword evidence="2" id="KW-1133">Transmembrane helix</keyword>
<dbReference type="Proteomes" id="UP000019132">
    <property type="component" value="Unassembled WGS sequence"/>
</dbReference>
<feature type="transmembrane region" description="Helical" evidence="2">
    <location>
        <begin position="101"/>
        <end position="122"/>
    </location>
</feature>
<keyword evidence="2" id="KW-0472">Membrane</keyword>
<dbReference type="EMBL" id="GL376611">
    <property type="status" value="NOT_ANNOTATED_CDS"/>
    <property type="molecule type" value="Genomic_DNA"/>
</dbReference>
<dbReference type="AlphaFoldDB" id="K3X367"/>
<feature type="coiled-coil region" evidence="1">
    <location>
        <begin position="18"/>
        <end position="60"/>
    </location>
</feature>
<evidence type="ECO:0000256" key="2">
    <source>
        <dbReference type="SAM" id="Phobius"/>
    </source>
</evidence>
<dbReference type="eggNOG" id="ENOG502S3HZ">
    <property type="taxonomic scope" value="Eukaryota"/>
</dbReference>
<keyword evidence="2" id="KW-0812">Transmembrane</keyword>
<keyword evidence="4" id="KW-1185">Reference proteome</keyword>
<protein>
    <submittedName>
        <fullName evidence="3">Uncharacterized protein</fullName>
    </submittedName>
</protein>
<dbReference type="InParanoid" id="K3X367"/>
<accession>K3X367</accession>
<reference evidence="3" key="3">
    <citation type="submission" date="2015-02" db="UniProtKB">
        <authorList>
            <consortium name="EnsemblProtists"/>
        </authorList>
    </citation>
    <scope>IDENTIFICATION</scope>
    <source>
        <strain evidence="3">DAOM BR144</strain>
    </source>
</reference>
<sequence>MDMEEELIAQRDAAIAVTKELQKQLQELRGSLEHKFERRALNAERLRMHAETELKRVRDERDWELKICNRVLYLSLFAGMIGAVVGWCFGLQVFLLFGQPLVGFLMILPGMAIGSLIGLAIAKTKVQLENRRRDAKKTRISLHTEVELAMNSSMDVNDAPLDSLEGMVPGMVDDELREVTRHAAAIAGNDNDDEQREAAANAKSGSLVSTAMSLAWQTLHLSKDIALSLYYTKAPIVPSELSQDNPKQKEQ</sequence>
<dbReference type="EnsemblProtists" id="PYU1_T011666">
    <property type="protein sequence ID" value="PYU1_T011666"/>
    <property type="gene ID" value="PYU1_G011640"/>
</dbReference>
<evidence type="ECO:0000313" key="4">
    <source>
        <dbReference type="Proteomes" id="UP000019132"/>
    </source>
</evidence>
<feature type="transmembrane region" description="Helical" evidence="2">
    <location>
        <begin position="71"/>
        <end position="95"/>
    </location>
</feature>
<evidence type="ECO:0000256" key="1">
    <source>
        <dbReference type="SAM" id="Coils"/>
    </source>
</evidence>
<reference evidence="4" key="1">
    <citation type="journal article" date="2010" name="Genome Biol.">
        <title>Genome sequence of the necrotrophic plant pathogen Pythium ultimum reveals original pathogenicity mechanisms and effector repertoire.</title>
        <authorList>
            <person name="Levesque C.A."/>
            <person name="Brouwer H."/>
            <person name="Cano L."/>
            <person name="Hamilton J.P."/>
            <person name="Holt C."/>
            <person name="Huitema E."/>
            <person name="Raffaele S."/>
            <person name="Robideau G.P."/>
            <person name="Thines M."/>
            <person name="Win J."/>
            <person name="Zerillo M.M."/>
            <person name="Beakes G.W."/>
            <person name="Boore J.L."/>
            <person name="Busam D."/>
            <person name="Dumas B."/>
            <person name="Ferriera S."/>
            <person name="Fuerstenberg S.I."/>
            <person name="Gachon C.M."/>
            <person name="Gaulin E."/>
            <person name="Govers F."/>
            <person name="Grenville-Briggs L."/>
            <person name="Horner N."/>
            <person name="Hostetler J."/>
            <person name="Jiang R.H."/>
            <person name="Johnson J."/>
            <person name="Krajaejun T."/>
            <person name="Lin H."/>
            <person name="Meijer H.J."/>
            <person name="Moore B."/>
            <person name="Morris P."/>
            <person name="Phuntmart V."/>
            <person name="Puiu D."/>
            <person name="Shetty J."/>
            <person name="Stajich J.E."/>
            <person name="Tripathy S."/>
            <person name="Wawra S."/>
            <person name="van West P."/>
            <person name="Whitty B.R."/>
            <person name="Coutinho P.M."/>
            <person name="Henrissat B."/>
            <person name="Martin F."/>
            <person name="Thomas P.D."/>
            <person name="Tyler B.M."/>
            <person name="De Vries R.P."/>
            <person name="Kamoun S."/>
            <person name="Yandell M."/>
            <person name="Tisserat N."/>
            <person name="Buell C.R."/>
        </authorList>
    </citation>
    <scope>NUCLEOTIDE SEQUENCE</scope>
    <source>
        <strain evidence="4">DAOM:BR144</strain>
    </source>
</reference>
<dbReference type="HOGENOM" id="CLU_1211839_0_0_1"/>
<keyword evidence="1" id="KW-0175">Coiled coil</keyword>
<name>K3X367_GLOUD</name>
<evidence type="ECO:0000313" key="3">
    <source>
        <dbReference type="EnsemblProtists" id="PYU1_T011666"/>
    </source>
</evidence>
<organism evidence="3 4">
    <name type="scientific">Globisporangium ultimum (strain ATCC 200006 / CBS 805.95 / DAOM BR144)</name>
    <name type="common">Pythium ultimum</name>
    <dbReference type="NCBI Taxonomy" id="431595"/>
    <lineage>
        <taxon>Eukaryota</taxon>
        <taxon>Sar</taxon>
        <taxon>Stramenopiles</taxon>
        <taxon>Oomycota</taxon>
        <taxon>Peronosporomycetes</taxon>
        <taxon>Pythiales</taxon>
        <taxon>Pythiaceae</taxon>
        <taxon>Globisporangium</taxon>
    </lineage>
</organism>